<sequence length="339" mass="37444">MKRNRVIALFLILCMMISLAGCANPIRMVKNLFGDDEQAASTIIENDPNGQGDVQLRDTVLYYKDDKGFLIPVMRKIPWTEGIAKSTLASLVDNPANRQDMESIGLLPVIPANTQIHGMNIENGLCKVDFSNDFLNYASKEEEESLIRAVVYTLTEFVTIDRVQLMIDGKVQKKLPFGTEVSKPITRDNINYVSAQQSKDKVVVYYEGTTNGLETYFVPVTKAITKSDDLGVNVIDALDALVEGPPEGLGLYTQIPKGTKVISVDVNNAIAYVNFNEEILKIKDSEETAEHVVKSIALTLKEQYNDVAAVKILANGKEVEIGTSQEEEPLAVPTFANQH</sequence>
<dbReference type="RefSeq" id="WP_184306956.1">
    <property type="nucleotide sequence ID" value="NZ_JACHEN010000001.1"/>
</dbReference>
<feature type="chain" id="PRO_5039423611" evidence="1">
    <location>
        <begin position="21"/>
        <end position="339"/>
    </location>
</feature>
<name>A0A841KJB2_9FIRM</name>
<organism evidence="3 4">
    <name type="scientific">Anaerosolibacter carboniphilus</name>
    <dbReference type="NCBI Taxonomy" id="1417629"/>
    <lineage>
        <taxon>Bacteria</taxon>
        <taxon>Bacillati</taxon>
        <taxon>Bacillota</taxon>
        <taxon>Clostridia</taxon>
        <taxon>Peptostreptococcales</taxon>
        <taxon>Thermotaleaceae</taxon>
        <taxon>Anaerosolibacter</taxon>
    </lineage>
</organism>
<evidence type="ECO:0000256" key="1">
    <source>
        <dbReference type="SAM" id="SignalP"/>
    </source>
</evidence>
<gene>
    <name evidence="3" type="ORF">HNQ80_000033</name>
</gene>
<evidence type="ECO:0000259" key="2">
    <source>
        <dbReference type="SMART" id="SM00909"/>
    </source>
</evidence>
<accession>A0A841KJB2</accession>
<feature type="domain" description="GerMN" evidence="2">
    <location>
        <begin position="234"/>
        <end position="323"/>
    </location>
</feature>
<reference evidence="3 4" key="1">
    <citation type="submission" date="2020-08" db="EMBL/GenBank/DDBJ databases">
        <title>Genomic Encyclopedia of Type Strains, Phase IV (KMG-IV): sequencing the most valuable type-strain genomes for metagenomic binning, comparative biology and taxonomic classification.</title>
        <authorList>
            <person name="Goeker M."/>
        </authorList>
    </citation>
    <scope>NUCLEOTIDE SEQUENCE [LARGE SCALE GENOMIC DNA]</scope>
    <source>
        <strain evidence="3 4">DSM 103526</strain>
    </source>
</reference>
<protein>
    <submittedName>
        <fullName evidence="3">Germination protein M</fullName>
    </submittedName>
</protein>
<dbReference type="SMART" id="SM00909">
    <property type="entry name" value="Germane"/>
    <property type="match status" value="2"/>
</dbReference>
<proteinExistence type="predicted"/>
<feature type="signal peptide" evidence="1">
    <location>
        <begin position="1"/>
        <end position="20"/>
    </location>
</feature>
<dbReference type="Proteomes" id="UP000579281">
    <property type="component" value="Unassembled WGS sequence"/>
</dbReference>
<comment type="caution">
    <text evidence="3">The sequence shown here is derived from an EMBL/GenBank/DDBJ whole genome shotgun (WGS) entry which is preliminary data.</text>
</comment>
<keyword evidence="4" id="KW-1185">Reference proteome</keyword>
<dbReference type="PROSITE" id="PS51257">
    <property type="entry name" value="PROKAR_LIPOPROTEIN"/>
    <property type="match status" value="1"/>
</dbReference>
<dbReference type="AlphaFoldDB" id="A0A841KJB2"/>
<feature type="domain" description="GerMN" evidence="2">
    <location>
        <begin position="84"/>
        <end position="176"/>
    </location>
</feature>
<keyword evidence="1" id="KW-0732">Signal</keyword>
<dbReference type="Pfam" id="PF10646">
    <property type="entry name" value="Germane"/>
    <property type="match status" value="2"/>
</dbReference>
<dbReference type="InterPro" id="IPR019606">
    <property type="entry name" value="GerMN"/>
</dbReference>
<dbReference type="EMBL" id="JACHEN010000001">
    <property type="protein sequence ID" value="MBB6213964.1"/>
    <property type="molecule type" value="Genomic_DNA"/>
</dbReference>
<evidence type="ECO:0000313" key="3">
    <source>
        <dbReference type="EMBL" id="MBB6213964.1"/>
    </source>
</evidence>
<evidence type="ECO:0000313" key="4">
    <source>
        <dbReference type="Proteomes" id="UP000579281"/>
    </source>
</evidence>